<dbReference type="EMBL" id="JACIJP010000001">
    <property type="protein sequence ID" value="MBB6122540.1"/>
    <property type="molecule type" value="Genomic_DNA"/>
</dbReference>
<evidence type="ECO:0000313" key="2">
    <source>
        <dbReference type="EMBL" id="MBB6122540.1"/>
    </source>
</evidence>
<dbReference type="InterPro" id="IPR029058">
    <property type="entry name" value="AB_hydrolase_fold"/>
</dbReference>
<protein>
    <submittedName>
        <fullName evidence="2">Polyhydroxyalkanoate synthase</fullName>
        <ecNumber evidence="2">2.3.1.-</ecNumber>
    </submittedName>
</protein>
<dbReference type="PANTHER" id="PTHR36837:SF4">
    <property type="entry name" value="BLR0908 PROTEIN"/>
    <property type="match status" value="1"/>
</dbReference>
<keyword evidence="2" id="KW-0808">Transferase</keyword>
<dbReference type="PANTHER" id="PTHR36837">
    <property type="entry name" value="POLY(3-HYDROXYALKANOATE) POLYMERASE SUBUNIT PHAC"/>
    <property type="match status" value="1"/>
</dbReference>
<dbReference type="Pfam" id="PF00561">
    <property type="entry name" value="Abhydrolase_1"/>
    <property type="match status" value="1"/>
</dbReference>
<gene>
    <name evidence="2" type="ORF">FHS92_000247</name>
</gene>
<reference evidence="2 3" key="1">
    <citation type="submission" date="2020-08" db="EMBL/GenBank/DDBJ databases">
        <title>Genomic Encyclopedia of Type Strains, Phase IV (KMG-IV): sequencing the most valuable type-strain genomes for metagenomic binning, comparative biology and taxonomic classification.</title>
        <authorList>
            <person name="Goeker M."/>
        </authorList>
    </citation>
    <scope>NUCLEOTIDE SEQUENCE [LARGE SCALE GENOMIC DNA]</scope>
    <source>
        <strain evidence="2 3">DSM 102255</strain>
    </source>
</reference>
<evidence type="ECO:0000313" key="3">
    <source>
        <dbReference type="Proteomes" id="UP000552700"/>
    </source>
</evidence>
<dbReference type="Proteomes" id="UP000552700">
    <property type="component" value="Unassembled WGS sequence"/>
</dbReference>
<evidence type="ECO:0000259" key="1">
    <source>
        <dbReference type="Pfam" id="PF00561"/>
    </source>
</evidence>
<accession>A0A841IW94</accession>
<dbReference type="InterPro" id="IPR051321">
    <property type="entry name" value="PHA/PHB_synthase"/>
</dbReference>
<dbReference type="InterPro" id="IPR000073">
    <property type="entry name" value="AB_hydrolase_1"/>
</dbReference>
<dbReference type="EC" id="2.3.1.-" evidence="2"/>
<organism evidence="2 3">
    <name type="scientific">Sphingobium subterraneum</name>
    <dbReference type="NCBI Taxonomy" id="627688"/>
    <lineage>
        <taxon>Bacteria</taxon>
        <taxon>Pseudomonadati</taxon>
        <taxon>Pseudomonadota</taxon>
        <taxon>Alphaproteobacteria</taxon>
        <taxon>Sphingomonadales</taxon>
        <taxon>Sphingomonadaceae</taxon>
        <taxon>Sphingobium</taxon>
    </lineage>
</organism>
<comment type="caution">
    <text evidence="2">The sequence shown here is derived from an EMBL/GenBank/DDBJ whole genome shotgun (WGS) entry which is preliminary data.</text>
</comment>
<keyword evidence="3" id="KW-1185">Reference proteome</keyword>
<dbReference type="GO" id="GO:0016746">
    <property type="term" value="F:acyltransferase activity"/>
    <property type="evidence" value="ECO:0007669"/>
    <property type="project" value="UniProtKB-KW"/>
</dbReference>
<name>A0A841IW94_9SPHN</name>
<dbReference type="AlphaFoldDB" id="A0A841IW94"/>
<sequence length="320" mass="35062">MIGLRKYQEALRHRDTTDRPIHAAQKRAKIHHLGTDGSRKERTPIVLVPSLVNPPSILDLSSRKSLARFLAAQGHDPWLVDWGTPGPEDAMLDLAGHVEQLLLPLLATLDHPPILVGYCLGGTLALAAAGPSAARAVVTVATPWDFTGYPDTERERLARLWNNAKEQCERLGYVPMEVLQSGFWALDPARTIRKYAHFAQLDEASEAARAFVTVEDWANDGPPLTWAAARDLFVRFYSENATGTGSWDVMGSIVDPAALACPTLSIRSTTDRIVPAAAAPILQERLDLGLGHVGMIVSDRAPATLWEPLSAWLSKWDRCC</sequence>
<feature type="domain" description="AB hydrolase-1" evidence="1">
    <location>
        <begin position="44"/>
        <end position="285"/>
    </location>
</feature>
<keyword evidence="2" id="KW-0012">Acyltransferase</keyword>
<dbReference type="Gene3D" id="3.40.50.1820">
    <property type="entry name" value="alpha/beta hydrolase"/>
    <property type="match status" value="1"/>
</dbReference>
<dbReference type="SUPFAM" id="SSF53474">
    <property type="entry name" value="alpha/beta-Hydrolases"/>
    <property type="match status" value="1"/>
</dbReference>
<proteinExistence type="predicted"/>